<keyword evidence="5" id="KW-0827">Tyrosine biosynthesis</keyword>
<accession>A0A265NE75</accession>
<evidence type="ECO:0000256" key="5">
    <source>
        <dbReference type="ARBA" id="ARBA00022498"/>
    </source>
</evidence>
<evidence type="ECO:0000256" key="10">
    <source>
        <dbReference type="ARBA" id="ARBA00049260"/>
    </source>
</evidence>
<dbReference type="Pfam" id="PF01842">
    <property type="entry name" value="ACT"/>
    <property type="match status" value="1"/>
</dbReference>
<dbReference type="GO" id="GO:0070403">
    <property type="term" value="F:NAD+ binding"/>
    <property type="evidence" value="ECO:0007669"/>
    <property type="project" value="InterPro"/>
</dbReference>
<proteinExistence type="inferred from homology"/>
<dbReference type="SUPFAM" id="SSF51735">
    <property type="entry name" value="NAD(P)-binding Rossmann-fold domains"/>
    <property type="match status" value="1"/>
</dbReference>
<dbReference type="InterPro" id="IPR046825">
    <property type="entry name" value="PDH_C"/>
</dbReference>
<dbReference type="Pfam" id="PF20463">
    <property type="entry name" value="PDH_C"/>
    <property type="match status" value="1"/>
</dbReference>
<comment type="similarity">
    <text evidence="2">Belongs to the prephenate/arogenate dehydrogenase family.</text>
</comment>
<dbReference type="InterPro" id="IPR008927">
    <property type="entry name" value="6-PGluconate_DH-like_C_sf"/>
</dbReference>
<evidence type="ECO:0000313" key="13">
    <source>
        <dbReference type="EMBL" id="OZU90117.1"/>
    </source>
</evidence>
<dbReference type="PROSITE" id="PS51671">
    <property type="entry name" value="ACT"/>
    <property type="match status" value="1"/>
</dbReference>
<dbReference type="InterPro" id="IPR036291">
    <property type="entry name" value="NAD(P)-bd_dom_sf"/>
</dbReference>
<evidence type="ECO:0000256" key="6">
    <source>
        <dbReference type="ARBA" id="ARBA00022605"/>
    </source>
</evidence>
<dbReference type="NCBIfam" id="NF005107">
    <property type="entry name" value="PRK06545.1-5"/>
    <property type="match status" value="1"/>
</dbReference>
<dbReference type="UniPathway" id="UPA00122">
    <property type="reaction ID" value="UER00961"/>
</dbReference>
<dbReference type="Proteomes" id="UP000216498">
    <property type="component" value="Unassembled WGS sequence"/>
</dbReference>
<dbReference type="Gene3D" id="3.40.50.720">
    <property type="entry name" value="NAD(P)-binding Rossmann-like Domain"/>
    <property type="match status" value="1"/>
</dbReference>
<dbReference type="InterPro" id="IPR045865">
    <property type="entry name" value="ACT-like_dom_sf"/>
</dbReference>
<dbReference type="InterPro" id="IPR002912">
    <property type="entry name" value="ACT_dom"/>
</dbReference>
<evidence type="ECO:0000259" key="11">
    <source>
        <dbReference type="PROSITE" id="PS51176"/>
    </source>
</evidence>
<evidence type="ECO:0000256" key="9">
    <source>
        <dbReference type="ARBA" id="ARBA00023141"/>
    </source>
</evidence>
<keyword evidence="7" id="KW-0560">Oxidoreductase</keyword>
<feature type="domain" description="ACT" evidence="12">
    <location>
        <begin position="297"/>
        <end position="367"/>
    </location>
</feature>
<comment type="catalytic activity">
    <reaction evidence="10">
        <text>prephenate + NAD(+) = 3-(4-hydroxyphenyl)pyruvate + CO2 + NADH</text>
        <dbReference type="Rhea" id="RHEA:13869"/>
        <dbReference type="ChEBI" id="CHEBI:16526"/>
        <dbReference type="ChEBI" id="CHEBI:29934"/>
        <dbReference type="ChEBI" id="CHEBI:36242"/>
        <dbReference type="ChEBI" id="CHEBI:57540"/>
        <dbReference type="ChEBI" id="CHEBI:57945"/>
        <dbReference type="EC" id="1.3.1.12"/>
    </reaction>
</comment>
<dbReference type="SUPFAM" id="SSF48179">
    <property type="entry name" value="6-phosphogluconate dehydrogenase C-terminal domain-like"/>
    <property type="match status" value="1"/>
</dbReference>
<dbReference type="EC" id="1.3.1.12" evidence="3"/>
<keyword evidence="9" id="KW-0057">Aromatic amino acid biosynthesis</keyword>
<evidence type="ECO:0000256" key="3">
    <source>
        <dbReference type="ARBA" id="ARBA00012068"/>
    </source>
</evidence>
<dbReference type="PANTHER" id="PTHR21363:SF0">
    <property type="entry name" value="PREPHENATE DEHYDROGENASE [NADP(+)]"/>
    <property type="match status" value="1"/>
</dbReference>
<keyword evidence="14" id="KW-1185">Reference proteome</keyword>
<evidence type="ECO:0000256" key="1">
    <source>
        <dbReference type="ARBA" id="ARBA00005067"/>
    </source>
</evidence>
<dbReference type="FunFam" id="3.40.50.720:FF:000208">
    <property type="entry name" value="Prephenate dehydrogenase"/>
    <property type="match status" value="1"/>
</dbReference>
<keyword evidence="6" id="KW-0028">Amino-acid biosynthesis</keyword>
<dbReference type="FunFam" id="1.10.3660.10:FF:000003">
    <property type="entry name" value="Prephenate dehydrogenase"/>
    <property type="match status" value="1"/>
</dbReference>
<feature type="domain" description="Prephenate/arogenate dehydrogenase" evidence="11">
    <location>
        <begin position="4"/>
        <end position="292"/>
    </location>
</feature>
<evidence type="ECO:0000313" key="14">
    <source>
        <dbReference type="Proteomes" id="UP000216498"/>
    </source>
</evidence>
<dbReference type="InterPro" id="IPR050812">
    <property type="entry name" value="Preph/Arog_dehydrog"/>
</dbReference>
<dbReference type="CDD" id="cd04909">
    <property type="entry name" value="ACT_PDH-BS"/>
    <property type="match status" value="1"/>
</dbReference>
<evidence type="ECO:0000256" key="8">
    <source>
        <dbReference type="ARBA" id="ARBA00023027"/>
    </source>
</evidence>
<dbReference type="SUPFAM" id="SSF55021">
    <property type="entry name" value="ACT-like"/>
    <property type="match status" value="1"/>
</dbReference>
<organism evidence="13 14">
    <name type="scientific">Virgibacillus indicus</name>
    <dbReference type="NCBI Taxonomy" id="2024554"/>
    <lineage>
        <taxon>Bacteria</taxon>
        <taxon>Bacillati</taxon>
        <taxon>Bacillota</taxon>
        <taxon>Bacilli</taxon>
        <taxon>Bacillales</taxon>
        <taxon>Bacillaceae</taxon>
        <taxon>Virgibacillus</taxon>
    </lineage>
</organism>
<sequence length="367" mass="40669">MVKHTILIAGLGLIGGSLAKGMTESNQNHVIGYDVNLESLEYAYTNRIIHESAKNFHNAAELADFIILAAPISETIELMKKLNDIPLKENVIVSDTASVKCSIIETAGRLTNKNITFIGGHPMAGSHKKGVQAAKAHLFENAIYVLTPSVNSTPDKVDALKDILRHAKSKFIILNPDEHDEMTGVVSHFPHLIASSLVQQARKWGETHSYLPNLAAGGFRDITRIASSNPKMWQDIFSHNRGKMSQLLGEWINEMHFLKELVDKNDKEDIISYLDTAKTYRDGLGTEEKGVIPAFYDIYVDIRDQAGALASVTQILANENISINNIQILEIREGITGALRLSLSSKEAQRKSLSILQNKGYEIMIQR</sequence>
<reference evidence="13 14" key="1">
    <citation type="submission" date="2017-08" db="EMBL/GenBank/DDBJ databases">
        <title>Virgibacillus indicus sp. nov. and Virgibacillus profoundi sp. nov, two moderately halophilic bacteria isolated from marine sediment by using the Microfluidic Streak Plate.</title>
        <authorList>
            <person name="Xu B."/>
            <person name="Hu B."/>
            <person name="Wang J."/>
            <person name="Zhu Y."/>
            <person name="Huang L."/>
            <person name="Du W."/>
            <person name="Huang Y."/>
        </authorList>
    </citation>
    <scope>NUCLEOTIDE SEQUENCE [LARGE SCALE GENOMIC DNA]</scope>
    <source>
        <strain evidence="13 14">IO3-P2-C2</strain>
    </source>
</reference>
<evidence type="ECO:0000256" key="2">
    <source>
        <dbReference type="ARBA" id="ARBA00007964"/>
    </source>
</evidence>
<evidence type="ECO:0000256" key="7">
    <source>
        <dbReference type="ARBA" id="ARBA00023002"/>
    </source>
</evidence>
<dbReference type="AlphaFoldDB" id="A0A265NE75"/>
<dbReference type="PROSITE" id="PS51176">
    <property type="entry name" value="PDH_ADH"/>
    <property type="match status" value="1"/>
</dbReference>
<dbReference type="PANTHER" id="PTHR21363">
    <property type="entry name" value="PREPHENATE DEHYDROGENASE"/>
    <property type="match status" value="1"/>
</dbReference>
<keyword evidence="8" id="KW-0520">NAD</keyword>
<dbReference type="GO" id="GO:0006571">
    <property type="term" value="P:tyrosine biosynthetic process"/>
    <property type="evidence" value="ECO:0007669"/>
    <property type="project" value="UniProtKB-UniPathway"/>
</dbReference>
<dbReference type="GO" id="GO:0004665">
    <property type="term" value="F:prephenate dehydrogenase (NADP+) activity"/>
    <property type="evidence" value="ECO:0007669"/>
    <property type="project" value="InterPro"/>
</dbReference>
<name>A0A265NE75_9BACI</name>
<dbReference type="OrthoDB" id="9802008at2"/>
<dbReference type="GO" id="GO:0008977">
    <property type="term" value="F:prephenate dehydrogenase (NAD+) activity"/>
    <property type="evidence" value="ECO:0007669"/>
    <property type="project" value="UniProtKB-EC"/>
</dbReference>
<dbReference type="EMBL" id="NPMS01000001">
    <property type="protein sequence ID" value="OZU90117.1"/>
    <property type="molecule type" value="Genomic_DNA"/>
</dbReference>
<dbReference type="InterPro" id="IPR046826">
    <property type="entry name" value="PDH_N"/>
</dbReference>
<comment type="caution">
    <text evidence="13">The sequence shown here is derived from an EMBL/GenBank/DDBJ whole genome shotgun (WGS) entry which is preliminary data.</text>
</comment>
<evidence type="ECO:0000259" key="12">
    <source>
        <dbReference type="PROSITE" id="PS51671"/>
    </source>
</evidence>
<gene>
    <name evidence="13" type="ORF">CIL03_02960</name>
</gene>
<dbReference type="InterPro" id="IPR003099">
    <property type="entry name" value="Prephen_DH"/>
</dbReference>
<comment type="pathway">
    <text evidence="1">Amino-acid biosynthesis; L-tyrosine biosynthesis; (4-hydroxyphenyl)pyruvate from prephenate (NAD(+) route): step 1/1.</text>
</comment>
<dbReference type="Gene3D" id="1.10.3660.10">
    <property type="entry name" value="6-phosphogluconate dehydrogenase C-terminal like domain"/>
    <property type="match status" value="1"/>
</dbReference>
<evidence type="ECO:0000256" key="4">
    <source>
        <dbReference type="ARBA" id="ARBA00016891"/>
    </source>
</evidence>
<protein>
    <recommendedName>
        <fullName evidence="4">Prephenate dehydrogenase</fullName>
        <ecNumber evidence="3">1.3.1.12</ecNumber>
    </recommendedName>
</protein>
<dbReference type="Pfam" id="PF02153">
    <property type="entry name" value="PDH_N"/>
    <property type="match status" value="1"/>
</dbReference>